<name>A0ABV5YW33_9ACTN</name>
<dbReference type="Proteomes" id="UP001589627">
    <property type="component" value="Unassembled WGS sequence"/>
</dbReference>
<evidence type="ECO:0000256" key="1">
    <source>
        <dbReference type="ARBA" id="ARBA00007637"/>
    </source>
</evidence>
<gene>
    <name evidence="3" type="ORF">ACFFNX_44650</name>
</gene>
<organism evidence="3 4">
    <name type="scientific">Actinoallomurus acaciae</name>
    <dbReference type="NCBI Taxonomy" id="502577"/>
    <lineage>
        <taxon>Bacteria</taxon>
        <taxon>Bacillati</taxon>
        <taxon>Actinomycetota</taxon>
        <taxon>Actinomycetes</taxon>
        <taxon>Streptosporangiales</taxon>
        <taxon>Thermomonosporaceae</taxon>
        <taxon>Actinoallomurus</taxon>
    </lineage>
</organism>
<dbReference type="Gene3D" id="3.90.25.10">
    <property type="entry name" value="UDP-galactose 4-epimerase, domain 1"/>
    <property type="match status" value="1"/>
</dbReference>
<dbReference type="EMBL" id="JBHLZP010000671">
    <property type="protein sequence ID" value="MFB9839256.1"/>
    <property type="molecule type" value="Genomic_DNA"/>
</dbReference>
<evidence type="ECO:0000313" key="3">
    <source>
        <dbReference type="EMBL" id="MFB9839256.1"/>
    </source>
</evidence>
<accession>A0ABV5YW33</accession>
<protein>
    <submittedName>
        <fullName evidence="3">NAD-dependent epimerase/dehydratase family protein</fullName>
    </submittedName>
</protein>
<proteinExistence type="inferred from homology"/>
<evidence type="ECO:0000313" key="4">
    <source>
        <dbReference type="Proteomes" id="UP001589627"/>
    </source>
</evidence>
<dbReference type="Pfam" id="PF01370">
    <property type="entry name" value="Epimerase"/>
    <property type="match status" value="1"/>
</dbReference>
<dbReference type="InterPro" id="IPR036291">
    <property type="entry name" value="NAD(P)-bd_dom_sf"/>
</dbReference>
<dbReference type="InterPro" id="IPR001509">
    <property type="entry name" value="Epimerase_deHydtase"/>
</dbReference>
<comment type="similarity">
    <text evidence="1">Belongs to the NAD(P)-dependent epimerase/dehydratase family.</text>
</comment>
<dbReference type="PANTHER" id="PTHR43000">
    <property type="entry name" value="DTDP-D-GLUCOSE 4,6-DEHYDRATASE-RELATED"/>
    <property type="match status" value="1"/>
</dbReference>
<feature type="domain" description="NAD-dependent epimerase/dehydratase" evidence="2">
    <location>
        <begin position="3"/>
        <end position="217"/>
    </location>
</feature>
<comment type="caution">
    <text evidence="3">The sequence shown here is derived from an EMBL/GenBank/DDBJ whole genome shotgun (WGS) entry which is preliminary data.</text>
</comment>
<reference evidence="3 4" key="1">
    <citation type="submission" date="2024-09" db="EMBL/GenBank/DDBJ databases">
        <authorList>
            <person name="Sun Q."/>
            <person name="Mori K."/>
        </authorList>
    </citation>
    <scope>NUCLEOTIDE SEQUENCE [LARGE SCALE GENOMIC DNA]</scope>
    <source>
        <strain evidence="3 4">TBRC 0563</strain>
    </source>
</reference>
<dbReference type="Gene3D" id="3.40.50.720">
    <property type="entry name" value="NAD(P)-binding Rossmann-like Domain"/>
    <property type="match status" value="1"/>
</dbReference>
<evidence type="ECO:0000259" key="2">
    <source>
        <dbReference type="Pfam" id="PF01370"/>
    </source>
</evidence>
<dbReference type="RefSeq" id="WP_378212338.1">
    <property type="nucleotide sequence ID" value="NZ_JBHLZP010000671.1"/>
</dbReference>
<dbReference type="SUPFAM" id="SSF51735">
    <property type="entry name" value="NAD(P)-binding Rossmann-fold domains"/>
    <property type="match status" value="1"/>
</dbReference>
<keyword evidence="4" id="KW-1185">Reference proteome</keyword>
<sequence length="315" mass="33312">MKVLVTGGAGFIGANLCRELMCRPEVDRVVALDDLSTGHADNLDGTGAELVEGSILDAAVLSRLVAEADSVVHLAARPSVPRSLADPLASHDVNATGTVRVLEACRREAVHVVAASSSSVYGSVASLPKHEELPTRPLSPYGASKLATEAYVLAYGTSFGLPSLAFRFFNVYGPLQPAGHAYAAVVPTFVDAAMRGAPLLVHGDGYQTRDFTFVGTVTGVLADAVLRRVTSDEPVNLAFGTRVSVLELTHRLSAVLGTPVEVRHGPPRAGDVRDSQASDERLRRLFPAATAVPLEEGLRRTVAWFRGRPVYAAVP</sequence>